<keyword evidence="2" id="KW-0732">Signal</keyword>
<dbReference type="PRINTS" id="PR00947">
    <property type="entry name" value="CUTICLE"/>
</dbReference>
<proteinExistence type="predicted"/>
<evidence type="ECO:0000313" key="3">
    <source>
        <dbReference type="EMBL" id="CAD7657602.1"/>
    </source>
</evidence>
<protein>
    <recommendedName>
        <fullName evidence="5">Cuticle protein</fullName>
    </recommendedName>
</protein>
<evidence type="ECO:0008006" key="5">
    <source>
        <dbReference type="Google" id="ProtNLM"/>
    </source>
</evidence>
<sequence>MIKAIACVCVFVVVCSAQRPYPLGVAPQAALLVDEGPKPYQFGFNAADEYGTQWSRQEVADGSGAVKGSYSYRDAAGIFRTVEYVADDVHGFRANVQSNEPGLVSSAP</sequence>
<keyword evidence="4" id="KW-1185">Reference proteome</keyword>
<dbReference type="InterPro" id="IPR050468">
    <property type="entry name" value="Cuticle_Struct_Prot"/>
</dbReference>
<evidence type="ECO:0000256" key="1">
    <source>
        <dbReference type="PROSITE-ProRule" id="PRU00497"/>
    </source>
</evidence>
<dbReference type="InterPro" id="IPR000618">
    <property type="entry name" value="Insect_cuticle"/>
</dbReference>
<reference evidence="3" key="1">
    <citation type="submission" date="2020-11" db="EMBL/GenBank/DDBJ databases">
        <authorList>
            <person name="Tran Van P."/>
        </authorList>
    </citation>
    <scope>NUCLEOTIDE SEQUENCE</scope>
</reference>
<dbReference type="Pfam" id="PF00379">
    <property type="entry name" value="Chitin_bind_4"/>
    <property type="match status" value="1"/>
</dbReference>
<dbReference type="PROSITE" id="PS51155">
    <property type="entry name" value="CHIT_BIND_RR_2"/>
    <property type="match status" value="1"/>
</dbReference>
<dbReference type="OrthoDB" id="6430831at2759"/>
<organism evidence="3">
    <name type="scientific">Oppiella nova</name>
    <dbReference type="NCBI Taxonomy" id="334625"/>
    <lineage>
        <taxon>Eukaryota</taxon>
        <taxon>Metazoa</taxon>
        <taxon>Ecdysozoa</taxon>
        <taxon>Arthropoda</taxon>
        <taxon>Chelicerata</taxon>
        <taxon>Arachnida</taxon>
        <taxon>Acari</taxon>
        <taxon>Acariformes</taxon>
        <taxon>Sarcoptiformes</taxon>
        <taxon>Oribatida</taxon>
        <taxon>Brachypylina</taxon>
        <taxon>Oppioidea</taxon>
        <taxon>Oppiidae</taxon>
        <taxon>Oppiella</taxon>
    </lineage>
</organism>
<feature type="chain" id="PRO_5036403617" description="Cuticle protein" evidence="2">
    <location>
        <begin position="18"/>
        <end position="108"/>
    </location>
</feature>
<feature type="non-terminal residue" evidence="3">
    <location>
        <position position="108"/>
    </location>
</feature>
<dbReference type="EMBL" id="CAJPVJ010013290">
    <property type="protein sequence ID" value="CAG2174788.1"/>
    <property type="molecule type" value="Genomic_DNA"/>
</dbReference>
<feature type="signal peptide" evidence="2">
    <location>
        <begin position="1"/>
        <end position="17"/>
    </location>
</feature>
<evidence type="ECO:0000256" key="2">
    <source>
        <dbReference type="SAM" id="SignalP"/>
    </source>
</evidence>
<dbReference type="GO" id="GO:0008010">
    <property type="term" value="F:structural constituent of chitin-based larval cuticle"/>
    <property type="evidence" value="ECO:0007669"/>
    <property type="project" value="TreeGrafter"/>
</dbReference>
<keyword evidence="1" id="KW-0193">Cuticle</keyword>
<dbReference type="AlphaFoldDB" id="A0A7R9MCF8"/>
<dbReference type="PANTHER" id="PTHR10380">
    <property type="entry name" value="CUTICLE PROTEIN"/>
    <property type="match status" value="1"/>
</dbReference>
<dbReference type="GO" id="GO:0062129">
    <property type="term" value="C:chitin-based extracellular matrix"/>
    <property type="evidence" value="ECO:0007669"/>
    <property type="project" value="TreeGrafter"/>
</dbReference>
<dbReference type="Proteomes" id="UP000728032">
    <property type="component" value="Unassembled WGS sequence"/>
</dbReference>
<gene>
    <name evidence="3" type="ORF">ONB1V03_LOCUS14228</name>
</gene>
<name>A0A7R9MCF8_9ACAR</name>
<dbReference type="InterPro" id="IPR029070">
    <property type="entry name" value="Chitinase_insertion_sf"/>
</dbReference>
<dbReference type="EMBL" id="OC928115">
    <property type="protein sequence ID" value="CAD7657602.1"/>
    <property type="molecule type" value="Genomic_DNA"/>
</dbReference>
<evidence type="ECO:0000313" key="4">
    <source>
        <dbReference type="Proteomes" id="UP000728032"/>
    </source>
</evidence>
<accession>A0A7R9MCF8</accession>
<dbReference type="Gene3D" id="3.10.50.10">
    <property type="match status" value="1"/>
</dbReference>